<dbReference type="InterPro" id="IPR006683">
    <property type="entry name" value="Thioestr_dom"/>
</dbReference>
<reference evidence="4" key="1">
    <citation type="submission" date="2022-08" db="EMBL/GenBank/DDBJ databases">
        <title>Nisaea acidiphila sp. nov., isolated from a marine algal debris and emended description of the genus Nisaea Urios et al. 2008.</title>
        <authorList>
            <person name="Kwon K."/>
        </authorList>
    </citation>
    <scope>NUCLEOTIDE SEQUENCE</scope>
    <source>
        <strain evidence="4">MEBiC11861</strain>
    </source>
</reference>
<organism evidence="4 5">
    <name type="scientific">Nisaea acidiphila</name>
    <dbReference type="NCBI Taxonomy" id="1862145"/>
    <lineage>
        <taxon>Bacteria</taxon>
        <taxon>Pseudomonadati</taxon>
        <taxon>Pseudomonadota</taxon>
        <taxon>Alphaproteobacteria</taxon>
        <taxon>Rhodospirillales</taxon>
        <taxon>Thalassobaculaceae</taxon>
        <taxon>Nisaea</taxon>
    </lineage>
</organism>
<comment type="similarity">
    <text evidence="1">Belongs to the thioesterase PaaI family.</text>
</comment>
<protein>
    <submittedName>
        <fullName evidence="4">Hydroxyphenylacetyl-CoA thioesterase PaaI</fullName>
        <ecNumber evidence="4">3.1.2.-</ecNumber>
    </submittedName>
</protein>
<dbReference type="NCBIfam" id="TIGR00369">
    <property type="entry name" value="unchar_dom_1"/>
    <property type="match status" value="1"/>
</dbReference>
<dbReference type="EMBL" id="CP102480">
    <property type="protein sequence ID" value="UUX50305.1"/>
    <property type="molecule type" value="Genomic_DNA"/>
</dbReference>
<dbReference type="GO" id="GO:0016289">
    <property type="term" value="F:acyl-CoA hydrolase activity"/>
    <property type="evidence" value="ECO:0007669"/>
    <property type="project" value="TreeGrafter"/>
</dbReference>
<dbReference type="InterPro" id="IPR011973">
    <property type="entry name" value="PaaD"/>
</dbReference>
<dbReference type="Pfam" id="PF03061">
    <property type="entry name" value="4HBT"/>
    <property type="match status" value="1"/>
</dbReference>
<proteinExistence type="inferred from homology"/>
<dbReference type="KEGG" id="naci:NUH88_01140"/>
<dbReference type="NCBIfam" id="TIGR02286">
    <property type="entry name" value="PaaD"/>
    <property type="match status" value="1"/>
</dbReference>
<dbReference type="PANTHER" id="PTHR42856">
    <property type="entry name" value="ACYL-COENZYME A THIOESTERASE PAAI"/>
    <property type="match status" value="1"/>
</dbReference>
<dbReference type="InterPro" id="IPR003736">
    <property type="entry name" value="PAAI_dom"/>
</dbReference>
<dbReference type="Proteomes" id="UP001060336">
    <property type="component" value="Chromosome"/>
</dbReference>
<feature type="domain" description="Thioesterase" evidence="3">
    <location>
        <begin position="61"/>
        <end position="135"/>
    </location>
</feature>
<dbReference type="FunFam" id="3.10.129.10:FF:000022">
    <property type="entry name" value="Phenylacetic acid degradation protein"/>
    <property type="match status" value="1"/>
</dbReference>
<accession>A0A9J7AV14</accession>
<dbReference type="CDD" id="cd03443">
    <property type="entry name" value="PaaI_thioesterase"/>
    <property type="match status" value="1"/>
</dbReference>
<evidence type="ECO:0000256" key="2">
    <source>
        <dbReference type="ARBA" id="ARBA00022801"/>
    </source>
</evidence>
<keyword evidence="2 4" id="KW-0378">Hydrolase</keyword>
<dbReference type="RefSeq" id="WP_257769446.1">
    <property type="nucleotide sequence ID" value="NZ_CP102480.1"/>
</dbReference>
<evidence type="ECO:0000313" key="4">
    <source>
        <dbReference type="EMBL" id="UUX50305.1"/>
    </source>
</evidence>
<sequence>MNDSKPPVTATEPANKTARRVADWMHENDPATRNFGMLIEEVGPGYACLRMTVRPEMLNGHKTCHGGLIFTLADSAFAFACNSGNALTVAQSCDIDFVNPAHEGDELVAICEERFHRGRSGIYDTVVQRADGTVVAHFRGRSRTIGGALVEDGAVG</sequence>
<evidence type="ECO:0000256" key="1">
    <source>
        <dbReference type="ARBA" id="ARBA00008324"/>
    </source>
</evidence>
<keyword evidence="5" id="KW-1185">Reference proteome</keyword>
<dbReference type="InterPro" id="IPR029069">
    <property type="entry name" value="HotDog_dom_sf"/>
</dbReference>
<gene>
    <name evidence="4" type="primary">paaI</name>
    <name evidence="4" type="ORF">NUH88_01140</name>
</gene>
<dbReference type="SUPFAM" id="SSF54637">
    <property type="entry name" value="Thioesterase/thiol ester dehydrase-isomerase"/>
    <property type="match status" value="1"/>
</dbReference>
<evidence type="ECO:0000313" key="5">
    <source>
        <dbReference type="Proteomes" id="UP001060336"/>
    </source>
</evidence>
<dbReference type="PANTHER" id="PTHR42856:SF1">
    <property type="entry name" value="ACYL-COENZYME A THIOESTERASE PAAI"/>
    <property type="match status" value="1"/>
</dbReference>
<dbReference type="EC" id="3.1.2.-" evidence="4"/>
<dbReference type="InterPro" id="IPR052723">
    <property type="entry name" value="Acyl-CoA_thioesterase_PaaI"/>
</dbReference>
<name>A0A9J7AV14_9PROT</name>
<dbReference type="AlphaFoldDB" id="A0A9J7AV14"/>
<evidence type="ECO:0000259" key="3">
    <source>
        <dbReference type="Pfam" id="PF03061"/>
    </source>
</evidence>
<dbReference type="Gene3D" id="3.10.129.10">
    <property type="entry name" value="Hotdog Thioesterase"/>
    <property type="match status" value="1"/>
</dbReference>